<organism evidence="2 3">
    <name type="scientific">Vibrio sinensis</name>
    <dbReference type="NCBI Taxonomy" id="2302434"/>
    <lineage>
        <taxon>Bacteria</taxon>
        <taxon>Pseudomonadati</taxon>
        <taxon>Pseudomonadota</taxon>
        <taxon>Gammaproteobacteria</taxon>
        <taxon>Vibrionales</taxon>
        <taxon>Vibrionaceae</taxon>
        <taxon>Vibrio</taxon>
    </lineage>
</organism>
<dbReference type="RefSeq" id="WP_120034975.1">
    <property type="nucleotide sequence ID" value="NZ_QVMU01000031.1"/>
</dbReference>
<keyword evidence="3" id="KW-1185">Reference proteome</keyword>
<evidence type="ECO:0000313" key="2">
    <source>
        <dbReference type="EMBL" id="RJX65857.1"/>
    </source>
</evidence>
<dbReference type="EMBL" id="QVMU01000031">
    <property type="protein sequence ID" value="RJX65857.1"/>
    <property type="molecule type" value="Genomic_DNA"/>
</dbReference>
<dbReference type="AlphaFoldDB" id="A0A3A6QHU3"/>
<dbReference type="OrthoDB" id="5874021at2"/>
<proteinExistence type="predicted"/>
<dbReference type="PROSITE" id="PS51257">
    <property type="entry name" value="PROKAR_LIPOPROTEIN"/>
    <property type="match status" value="1"/>
</dbReference>
<evidence type="ECO:0000313" key="3">
    <source>
        <dbReference type="Proteomes" id="UP000273252"/>
    </source>
</evidence>
<gene>
    <name evidence="2" type="ORF">DZ860_21090</name>
</gene>
<comment type="caution">
    <text evidence="2">The sequence shown here is derived from an EMBL/GenBank/DDBJ whole genome shotgun (WGS) entry which is preliminary data.</text>
</comment>
<feature type="chain" id="PRO_5017350800" description="Toxin co-regulated pilus biosynthesis protein Q C-terminal domain-containing protein" evidence="1">
    <location>
        <begin position="24"/>
        <end position="243"/>
    </location>
</feature>
<dbReference type="Proteomes" id="UP000273252">
    <property type="component" value="Unassembled WGS sequence"/>
</dbReference>
<protein>
    <recommendedName>
        <fullName evidence="4">Toxin co-regulated pilus biosynthesis protein Q C-terminal domain-containing protein</fullName>
    </recommendedName>
</protein>
<evidence type="ECO:0000256" key="1">
    <source>
        <dbReference type="SAM" id="SignalP"/>
    </source>
</evidence>
<feature type="signal peptide" evidence="1">
    <location>
        <begin position="1"/>
        <end position="23"/>
    </location>
</feature>
<evidence type="ECO:0008006" key="4">
    <source>
        <dbReference type="Google" id="ProtNLM"/>
    </source>
</evidence>
<keyword evidence="1" id="KW-0732">Signal</keyword>
<sequence length="243" mass="26867">MNIKITGLAAVCAALLATGCASQNETLGNGEYLELLSINVVERDLSSFTPTNISRTDIATIATKKAPIPYTFTVRSGERYQVALNRWIKAMGYQNIAWSMNPTHRQALDELSNTSMRFDGSFKKAVNELSDALGTPINIITDNKTLVAGVYDFDGEARITHIKGSSLKIVVERVVKNYGLRWDSGDAFSRSWLAPNDYEFGSDYYLLTEKEDIETALTTVLEAFPVYSSIVESTGQVIIQEDL</sequence>
<accession>A0A3A6QHU3</accession>
<name>A0A3A6QHU3_9VIBR</name>
<reference evidence="2 3" key="1">
    <citation type="submission" date="2018-08" db="EMBL/GenBank/DDBJ databases">
        <title>Vibrio isolated from the Eastern China Marginal Seas.</title>
        <authorList>
            <person name="Li Y."/>
        </authorList>
    </citation>
    <scope>NUCLEOTIDE SEQUENCE [LARGE SCALE GENOMIC DNA]</scope>
    <source>
        <strain evidence="2 3">BEI233</strain>
    </source>
</reference>